<evidence type="ECO:0000313" key="2">
    <source>
        <dbReference type="EMBL" id="KAK3169261.1"/>
    </source>
</evidence>
<protein>
    <submittedName>
        <fullName evidence="2">Uncharacterized protein</fullName>
    </submittedName>
</protein>
<proteinExistence type="predicted"/>
<feature type="region of interest" description="Disordered" evidence="1">
    <location>
        <begin position="353"/>
        <end position="453"/>
    </location>
</feature>
<sequence>MATELNELNDQAIKSEELKELAEEWTLFIRIRWSCNVQTKLLSIQALHPQRHRPSAPAPQRQSVRSHKDKRVTFEEEQAAESSAQAAKKGKNDKEKGGGGSKRQPPPKPVHLRWGPSDVEQRAVEKASAVAELQAARRRKAQELAYRTAKEAQVVEQEAIRRREQAALKKAAQPNIETGEPYYEERRGEDKEDREDEEDRGEDEEDDEDEEDEENDPDQLIDEQEEDSYITWLDLPYPYRVNAALKATTKTGTTRPRWAAKIGDDDWMRGEFNSQSLAIEVYNAMDKHRFEEEFDRITVRVKSDYTKAQWQLISTDDLSQEEWDQKVEKVLRQEWRRKPGYTLEATVEYVGNIRPLTNPGTPSSTRPIDAVDDPLRSPPRRRTRTNQLEDQQAHLRDEQEQAGSWLGRLTDRPQPSSQSSFQPPPQPPPQPVTLAPDPCSASAPEQPPQRSSPIANRTEEEQAMDDFWAWKNATTSSDEKRRRLATARAIVEANMWTIVQLKQMSDTSSKLCTRASQLELPDGLIRGFREDLREFKSLCCDVLRPGRLLTQLGVRGHQLADQLYGAAGGFVRE</sequence>
<feature type="region of interest" description="Disordered" evidence="1">
    <location>
        <begin position="47"/>
        <end position="224"/>
    </location>
</feature>
<name>A0AAD9Z0H9_9LECA</name>
<feature type="compositionally biased region" description="Basic and acidic residues" evidence="1">
    <location>
        <begin position="158"/>
        <end position="167"/>
    </location>
</feature>
<gene>
    <name evidence="2" type="ORF">OEA41_008644</name>
</gene>
<feature type="compositionally biased region" description="Acidic residues" evidence="1">
    <location>
        <begin position="192"/>
        <end position="224"/>
    </location>
</feature>
<organism evidence="2 3">
    <name type="scientific">Lepraria neglecta</name>
    <dbReference type="NCBI Taxonomy" id="209136"/>
    <lineage>
        <taxon>Eukaryota</taxon>
        <taxon>Fungi</taxon>
        <taxon>Dikarya</taxon>
        <taxon>Ascomycota</taxon>
        <taxon>Pezizomycotina</taxon>
        <taxon>Lecanoromycetes</taxon>
        <taxon>OSLEUM clade</taxon>
        <taxon>Lecanoromycetidae</taxon>
        <taxon>Lecanorales</taxon>
        <taxon>Lecanorineae</taxon>
        <taxon>Stereocaulaceae</taxon>
        <taxon>Lepraria</taxon>
    </lineage>
</organism>
<evidence type="ECO:0000313" key="3">
    <source>
        <dbReference type="Proteomes" id="UP001276659"/>
    </source>
</evidence>
<reference evidence="2" key="1">
    <citation type="submission" date="2022-11" db="EMBL/GenBank/DDBJ databases">
        <title>Chromosomal genome sequence assembly and mating type (MAT) locus characterization of the leprose asexual lichenized fungus Lepraria neglecta (Nyl.) Erichsen.</title>
        <authorList>
            <person name="Allen J.L."/>
            <person name="Pfeffer B."/>
        </authorList>
    </citation>
    <scope>NUCLEOTIDE SEQUENCE</scope>
    <source>
        <strain evidence="2">Allen 5258</strain>
    </source>
</reference>
<accession>A0AAD9Z0H9</accession>
<comment type="caution">
    <text evidence="2">The sequence shown here is derived from an EMBL/GenBank/DDBJ whole genome shotgun (WGS) entry which is preliminary data.</text>
</comment>
<feature type="compositionally biased region" description="Pro residues" evidence="1">
    <location>
        <begin position="422"/>
        <end position="431"/>
    </location>
</feature>
<dbReference type="EMBL" id="JASNWA010000009">
    <property type="protein sequence ID" value="KAK3169261.1"/>
    <property type="molecule type" value="Genomic_DNA"/>
</dbReference>
<dbReference type="AlphaFoldDB" id="A0AAD9Z0H9"/>
<evidence type="ECO:0000256" key="1">
    <source>
        <dbReference type="SAM" id="MobiDB-lite"/>
    </source>
</evidence>
<keyword evidence="3" id="KW-1185">Reference proteome</keyword>
<dbReference type="Proteomes" id="UP001276659">
    <property type="component" value="Unassembled WGS sequence"/>
</dbReference>